<dbReference type="GO" id="GO:0016020">
    <property type="term" value="C:membrane"/>
    <property type="evidence" value="ECO:0007669"/>
    <property type="project" value="UniProtKB-SubCell"/>
</dbReference>
<feature type="transmembrane region" description="Helical" evidence="6">
    <location>
        <begin position="102"/>
        <end position="121"/>
    </location>
</feature>
<name>A0A7S0DSG2_9EUKA</name>
<dbReference type="GO" id="GO:0005783">
    <property type="term" value="C:endoplasmic reticulum"/>
    <property type="evidence" value="ECO:0007669"/>
    <property type="project" value="TreeGrafter"/>
</dbReference>
<evidence type="ECO:0000256" key="6">
    <source>
        <dbReference type="SAM" id="Phobius"/>
    </source>
</evidence>
<sequence length="282" mass="31924">MVLGEMLLFDTLLVEFIGLAIICSCFLHCLQGLGVMISGWLTNRTHTHNKPHAWWLHQVLCLLHHVVVGFVATYALLFDPFCYRVLSGVMSGSHQGAKDLNFGRSAYCVALLPLTLGYMIFDLIELIRCGQVNMLIGVHHVTALLLWPILLHYGTGEMWILYFLSTELTGPFNVIRKMLSEINVKESKVYLINGILFTVLFVAWRMVPIPWLCNALIQAHPFNPSYVPESYSITQLFWARVAAVFSVVPLLFNMYWGLLVVRGATRIFLNKPPANGKQSKQD</sequence>
<dbReference type="PANTHER" id="PTHR13439">
    <property type="entry name" value="CT120 PROTEIN"/>
    <property type="match status" value="1"/>
</dbReference>
<dbReference type="SMART" id="SM00724">
    <property type="entry name" value="TLC"/>
    <property type="match status" value="1"/>
</dbReference>
<evidence type="ECO:0000259" key="7">
    <source>
        <dbReference type="PROSITE" id="PS50922"/>
    </source>
</evidence>
<accession>A0A7S0DSG2</accession>
<dbReference type="PROSITE" id="PS50922">
    <property type="entry name" value="TLC"/>
    <property type="match status" value="1"/>
</dbReference>
<keyword evidence="3 6" id="KW-1133">Transmembrane helix</keyword>
<feature type="transmembrane region" description="Helical" evidence="6">
    <location>
        <begin position="16"/>
        <end position="41"/>
    </location>
</feature>
<dbReference type="InterPro" id="IPR006634">
    <property type="entry name" value="TLC-dom"/>
</dbReference>
<proteinExistence type="predicted"/>
<feature type="transmembrane region" description="Helical" evidence="6">
    <location>
        <begin position="53"/>
        <end position="77"/>
    </location>
</feature>
<evidence type="ECO:0000256" key="5">
    <source>
        <dbReference type="PROSITE-ProRule" id="PRU00205"/>
    </source>
</evidence>
<reference evidence="8" key="1">
    <citation type="submission" date="2021-01" db="EMBL/GenBank/DDBJ databases">
        <authorList>
            <person name="Corre E."/>
            <person name="Pelletier E."/>
            <person name="Niang G."/>
            <person name="Scheremetjew M."/>
            <person name="Finn R."/>
            <person name="Kale V."/>
            <person name="Holt S."/>
            <person name="Cochrane G."/>
            <person name="Meng A."/>
            <person name="Brown T."/>
            <person name="Cohen L."/>
        </authorList>
    </citation>
    <scope>NUCLEOTIDE SEQUENCE</scope>
    <source>
        <strain evidence="8">CCMP2058</strain>
    </source>
</reference>
<comment type="subcellular location">
    <subcellularLocation>
        <location evidence="1">Membrane</location>
        <topology evidence="1">Multi-pass membrane protein</topology>
    </subcellularLocation>
</comment>
<dbReference type="GO" id="GO:0055088">
    <property type="term" value="P:lipid homeostasis"/>
    <property type="evidence" value="ECO:0007669"/>
    <property type="project" value="TreeGrafter"/>
</dbReference>
<feature type="domain" description="TLC" evidence="7">
    <location>
        <begin position="50"/>
        <end position="269"/>
    </location>
</feature>
<dbReference type="InterPro" id="IPR050846">
    <property type="entry name" value="TLCD"/>
</dbReference>
<feature type="transmembrane region" description="Helical" evidence="6">
    <location>
        <begin position="191"/>
        <end position="217"/>
    </location>
</feature>
<protein>
    <recommendedName>
        <fullName evidence="7">TLC domain-containing protein</fullName>
    </recommendedName>
</protein>
<organism evidence="8">
    <name type="scientific">Amorphochlora amoebiformis</name>
    <dbReference type="NCBI Taxonomy" id="1561963"/>
    <lineage>
        <taxon>Eukaryota</taxon>
        <taxon>Sar</taxon>
        <taxon>Rhizaria</taxon>
        <taxon>Cercozoa</taxon>
        <taxon>Chlorarachniophyceae</taxon>
        <taxon>Amorphochlora</taxon>
    </lineage>
</organism>
<dbReference type="AlphaFoldDB" id="A0A7S0DSG2"/>
<evidence type="ECO:0000256" key="4">
    <source>
        <dbReference type="ARBA" id="ARBA00023136"/>
    </source>
</evidence>
<feature type="transmembrane region" description="Helical" evidence="6">
    <location>
        <begin position="237"/>
        <end position="261"/>
    </location>
</feature>
<keyword evidence="4 5" id="KW-0472">Membrane</keyword>
<dbReference type="PANTHER" id="PTHR13439:SF0">
    <property type="entry name" value="TOPOISOMERASE I DAMAGE AFFECTED PROTEIN 4"/>
    <property type="match status" value="1"/>
</dbReference>
<dbReference type="Pfam" id="PF03798">
    <property type="entry name" value="TRAM_LAG1_CLN8"/>
    <property type="match status" value="1"/>
</dbReference>
<evidence type="ECO:0000313" key="8">
    <source>
        <dbReference type="EMBL" id="CAD8464055.1"/>
    </source>
</evidence>
<evidence type="ECO:0000256" key="3">
    <source>
        <dbReference type="ARBA" id="ARBA00022989"/>
    </source>
</evidence>
<evidence type="ECO:0000256" key="2">
    <source>
        <dbReference type="ARBA" id="ARBA00022692"/>
    </source>
</evidence>
<gene>
    <name evidence="8" type="ORF">LAMO00422_LOCUS23021</name>
</gene>
<evidence type="ECO:0000256" key="1">
    <source>
        <dbReference type="ARBA" id="ARBA00004141"/>
    </source>
</evidence>
<keyword evidence="2 5" id="KW-0812">Transmembrane</keyword>
<dbReference type="EMBL" id="HBEM01033741">
    <property type="protein sequence ID" value="CAD8464055.1"/>
    <property type="molecule type" value="Transcribed_RNA"/>
</dbReference>